<protein>
    <submittedName>
        <fullName evidence="2">Uncharacterized protein</fullName>
    </submittedName>
</protein>
<name>A0A379LIN4_9GAMM</name>
<dbReference type="EMBL" id="UGVC01000001">
    <property type="protein sequence ID" value="SUD90413.1"/>
    <property type="molecule type" value="Genomic_DNA"/>
</dbReference>
<organism evidence="2 3">
    <name type="scientific">Psychrobacter phenylpyruvicus</name>
    <dbReference type="NCBI Taxonomy" id="29432"/>
    <lineage>
        <taxon>Bacteria</taxon>
        <taxon>Pseudomonadati</taxon>
        <taxon>Pseudomonadota</taxon>
        <taxon>Gammaproteobacteria</taxon>
        <taxon>Moraxellales</taxon>
        <taxon>Moraxellaceae</taxon>
        <taxon>Psychrobacter</taxon>
    </lineage>
</organism>
<dbReference type="AlphaFoldDB" id="A0A379LIN4"/>
<dbReference type="STRING" id="1123034.GCA_000685805_00545"/>
<evidence type="ECO:0000313" key="2">
    <source>
        <dbReference type="EMBL" id="SUD90413.1"/>
    </source>
</evidence>
<feature type="region of interest" description="Disordered" evidence="1">
    <location>
        <begin position="476"/>
        <end position="514"/>
    </location>
</feature>
<keyword evidence="3" id="KW-1185">Reference proteome</keyword>
<dbReference type="Proteomes" id="UP000254123">
    <property type="component" value="Unassembled WGS sequence"/>
</dbReference>
<evidence type="ECO:0000313" key="3">
    <source>
        <dbReference type="Proteomes" id="UP000254123"/>
    </source>
</evidence>
<feature type="region of interest" description="Disordered" evidence="1">
    <location>
        <begin position="320"/>
        <end position="340"/>
    </location>
</feature>
<reference evidence="2 3" key="1">
    <citation type="submission" date="2018-06" db="EMBL/GenBank/DDBJ databases">
        <authorList>
            <consortium name="Pathogen Informatics"/>
            <person name="Doyle S."/>
        </authorList>
    </citation>
    <scope>NUCLEOTIDE SEQUENCE [LARGE SCALE GENOMIC DNA]</scope>
    <source>
        <strain evidence="2 3">NCTC10526</strain>
    </source>
</reference>
<accession>A0A379LIN4</accession>
<evidence type="ECO:0000256" key="1">
    <source>
        <dbReference type="SAM" id="MobiDB-lite"/>
    </source>
</evidence>
<proteinExistence type="predicted"/>
<sequence>MVMAINNAALLTQPTDISNLSSSFRDGQKLRQEYESRQQQKALNDIMRISGEDETDTFAQQLAAARQHKYAGALVPAVQQYEEARQKAALDNLKTSADIRKTFGETGKLNAETGKISGEAEEIQLKNAQGIKDYISAAAVTQDPKVFGLHIGELYKRGLITESQTQSLLKMIVADPANAAKVMQAMAMGDREIAKTFMPEFKTADGGDKIYGYSVNKFTGEADGPSLTITKGTSPDVVHQGGVSERNNIRTTEATRYASDNSLKGTVYSADSTAETKYAQMEWERQQEEIKSNQAKYETFGDEVYVVYSNGTARRAVDENGKPISAKKSTAGGATGKGLESDERKKLIEIEENNNSTKQAIASLKKMQALAGDDETYSGFAASQRAAVASNLGIGGKQADNTVLYDSLATGQALEQLRSVFGGNPTEGERKILLEIQASSNKTPAQKKAILNNAIKMAEARIASNNKTAQRIRTGEYATTAAQGSSATGGGSYKTNKGHGRKGNTGGNKTSNKDAEIEAIANKWFN</sequence>
<gene>
    <name evidence="2" type="ORF">NCTC10526_00739</name>
</gene>